<accession>A0A6L2JCE6</accession>
<gene>
    <name evidence="3" type="ORF">Tci_006676</name>
</gene>
<evidence type="ECO:0000313" key="3">
    <source>
        <dbReference type="EMBL" id="GEU34698.1"/>
    </source>
</evidence>
<feature type="region of interest" description="Disordered" evidence="1">
    <location>
        <begin position="683"/>
        <end position="712"/>
    </location>
</feature>
<evidence type="ECO:0000259" key="2">
    <source>
        <dbReference type="Pfam" id="PF22936"/>
    </source>
</evidence>
<feature type="region of interest" description="Disordered" evidence="1">
    <location>
        <begin position="578"/>
        <end position="640"/>
    </location>
</feature>
<comment type="caution">
    <text evidence="3">The sequence shown here is derived from an EMBL/GenBank/DDBJ whole genome shotgun (WGS) entry which is preliminary data.</text>
</comment>
<name>A0A6L2JCE6_TANCI</name>
<evidence type="ECO:0000256" key="1">
    <source>
        <dbReference type="SAM" id="MobiDB-lite"/>
    </source>
</evidence>
<reference evidence="3" key="1">
    <citation type="journal article" date="2019" name="Sci. Rep.">
        <title>Draft genome of Tanacetum cinerariifolium, the natural source of mosquito coil.</title>
        <authorList>
            <person name="Yamashiro T."/>
            <person name="Shiraishi A."/>
            <person name="Satake H."/>
            <person name="Nakayama K."/>
        </authorList>
    </citation>
    <scope>NUCLEOTIDE SEQUENCE</scope>
</reference>
<protein>
    <submittedName>
        <fullName evidence="3">Zinc finger, CCHC-type</fullName>
    </submittedName>
</protein>
<dbReference type="PANTHER" id="PTHR47592:SF27">
    <property type="entry name" value="OS08G0421700 PROTEIN"/>
    <property type="match status" value="1"/>
</dbReference>
<dbReference type="EMBL" id="BKCJ010000608">
    <property type="protein sequence ID" value="GEU34698.1"/>
    <property type="molecule type" value="Genomic_DNA"/>
</dbReference>
<feature type="domain" description="Retrovirus-related Pol polyprotein from transposon TNT 1-94-like beta-barrel" evidence="2">
    <location>
        <begin position="211"/>
        <end position="290"/>
    </location>
</feature>
<proteinExistence type="predicted"/>
<dbReference type="InterPro" id="IPR054722">
    <property type="entry name" value="PolX-like_BBD"/>
</dbReference>
<dbReference type="Pfam" id="PF22936">
    <property type="entry name" value="Pol_BBD"/>
    <property type="match status" value="1"/>
</dbReference>
<dbReference type="PANTHER" id="PTHR47592">
    <property type="entry name" value="PBF68 PROTEIN"/>
    <property type="match status" value="1"/>
</dbReference>
<organism evidence="3">
    <name type="scientific">Tanacetum cinerariifolium</name>
    <name type="common">Dalmatian daisy</name>
    <name type="synonym">Chrysanthemum cinerariifolium</name>
    <dbReference type="NCBI Taxonomy" id="118510"/>
    <lineage>
        <taxon>Eukaryota</taxon>
        <taxon>Viridiplantae</taxon>
        <taxon>Streptophyta</taxon>
        <taxon>Embryophyta</taxon>
        <taxon>Tracheophyta</taxon>
        <taxon>Spermatophyta</taxon>
        <taxon>Magnoliopsida</taxon>
        <taxon>eudicotyledons</taxon>
        <taxon>Gunneridae</taxon>
        <taxon>Pentapetalae</taxon>
        <taxon>asterids</taxon>
        <taxon>campanulids</taxon>
        <taxon>Asterales</taxon>
        <taxon>Asteraceae</taxon>
        <taxon>Asteroideae</taxon>
        <taxon>Anthemideae</taxon>
        <taxon>Anthemidinae</taxon>
        <taxon>Tanacetum</taxon>
    </lineage>
</organism>
<dbReference type="Pfam" id="PF14223">
    <property type="entry name" value="Retrotran_gag_2"/>
    <property type="match status" value="1"/>
</dbReference>
<feature type="compositionally biased region" description="Polar residues" evidence="1">
    <location>
        <begin position="629"/>
        <end position="640"/>
    </location>
</feature>
<feature type="compositionally biased region" description="Low complexity" evidence="1">
    <location>
        <begin position="606"/>
        <end position="628"/>
    </location>
</feature>
<sequence length="836" mass="95401">MFGVKLLVSLSRNQRKDAGLAVYRTLYKDYAKNHDTLFSRRISEIEAFNKLILDLANIDIEIKDEDPTLMLLTSLPSSYENFVETLLYGRESLKMEDVLATLNSRELKKRTKGTKEEAGDGLYVRERSDHSCKAHSGGSSRFKSRGGTSKLMCFICHLKVHLKRDSLMKKSSGFVKKGKRNQDSNSSDEEGNAYFEEALVVVRNDEMIELVMDSGRSYHMTHMMDFLYDFKVFDSGSVQLDDNRTCAIKGIRKMKIHLHDGSRFILENVSYVPGLRRILISLGTLEKEGYTVKLQMGRIKVINGSRVMMTEIWKKNCVYTLEAKVMTFGVQKHEVAQRQLEDKQLEEKTNMDCLVKDQEKKHLGIKVGANITVTGVPEQEGAEGNVAEKKKVKKSMRANLGKLLKSVRTLPFAYDPEVERSARLRRKAVRQFSTNLDFAGLKELFTKMSNDDATGAESPPRGVDSYYKPGNFEDPLPIVYPAVDNGAIHIRLITPLRMGELSKKVDLLLRNIRKGVPNTSHVSHNACSLCGDPSYSVNNYQSWEAPSNEEVNVVYGNHPQNDPFSKSYNLGWRNHPNFRWKDDDNRPNNTQQQNHGYKPRYEGGDSSNLQQNYQQQSSYQQRPQQYQNHGQSSSNGQRSNTDQKFDLILSELAKSNQGANLKFESLSKSVVNLERQMRQLAREVHKRESGKLPSYLDLNPKHKPGGPEHVNKDFVTDDEIVVEGKKDDNMKSDSELVNDLLKYFPKPPTQNPKATELPKVREGGVKLRLNVFNSLNSPILNDCYHIDTIDECIQTHTPSMNLDRTLENLHYVDSEKELFDGMTLHEKEDEFQMIEE</sequence>
<dbReference type="AlphaFoldDB" id="A0A6L2JCE6"/>